<dbReference type="Proteomes" id="UP000243217">
    <property type="component" value="Unassembled WGS sequence"/>
</dbReference>
<keyword evidence="2" id="KW-1185">Reference proteome</keyword>
<proteinExistence type="predicted"/>
<sequence length="123" mass="13778">MSALCTPVEFVGHRDVLCPASRLAKKYQRVVSTPVTDTESDCSPFVTMVPLKCMDEKPVLSLAKCGYLTPSPRSMKHPPRQTLRKRALPLRTAPVLPWLDGNEDVEIALKKHRSVYTTKCLNN</sequence>
<protein>
    <submittedName>
        <fullName evidence="1">Uncharacterized protein</fullName>
    </submittedName>
</protein>
<evidence type="ECO:0000313" key="2">
    <source>
        <dbReference type="Proteomes" id="UP000243217"/>
    </source>
</evidence>
<name>A0A1W0A7W4_9STRA</name>
<evidence type="ECO:0000313" key="1">
    <source>
        <dbReference type="EMBL" id="OQS06318.1"/>
    </source>
</evidence>
<accession>A0A1W0A7W4</accession>
<reference evidence="1 2" key="1">
    <citation type="journal article" date="2014" name="Genome Biol. Evol.">
        <title>The secreted proteins of Achlya hypogyna and Thraustotheca clavata identify the ancestral oomycete secretome and reveal gene acquisitions by horizontal gene transfer.</title>
        <authorList>
            <person name="Misner I."/>
            <person name="Blouin N."/>
            <person name="Leonard G."/>
            <person name="Richards T.A."/>
            <person name="Lane C.E."/>
        </authorList>
    </citation>
    <scope>NUCLEOTIDE SEQUENCE [LARGE SCALE GENOMIC DNA]</scope>
    <source>
        <strain evidence="1 2">ATCC 34112</strain>
    </source>
</reference>
<comment type="caution">
    <text evidence="1">The sequence shown here is derived from an EMBL/GenBank/DDBJ whole genome shotgun (WGS) entry which is preliminary data.</text>
</comment>
<dbReference type="AlphaFoldDB" id="A0A1W0A7W4"/>
<gene>
    <name evidence="1" type="ORF">THRCLA_20400</name>
</gene>
<organism evidence="1 2">
    <name type="scientific">Thraustotheca clavata</name>
    <dbReference type="NCBI Taxonomy" id="74557"/>
    <lineage>
        <taxon>Eukaryota</taxon>
        <taxon>Sar</taxon>
        <taxon>Stramenopiles</taxon>
        <taxon>Oomycota</taxon>
        <taxon>Saprolegniomycetes</taxon>
        <taxon>Saprolegniales</taxon>
        <taxon>Achlyaceae</taxon>
        <taxon>Thraustotheca</taxon>
    </lineage>
</organism>
<dbReference type="EMBL" id="JNBS01000357">
    <property type="protein sequence ID" value="OQS06318.1"/>
    <property type="molecule type" value="Genomic_DNA"/>
</dbReference>